<keyword evidence="2" id="KW-1185">Reference proteome</keyword>
<comment type="caution">
    <text evidence="1">The sequence shown here is derived from an EMBL/GenBank/DDBJ whole genome shotgun (WGS) entry which is preliminary data.</text>
</comment>
<dbReference type="PANTHER" id="PTHR40266:SF2">
    <property type="entry name" value="TOXIN HIGB-1"/>
    <property type="match status" value="1"/>
</dbReference>
<dbReference type="InterPro" id="IPR007711">
    <property type="entry name" value="HigB-1"/>
</dbReference>
<accession>A0ABV4BP45</accession>
<dbReference type="InterPro" id="IPR035093">
    <property type="entry name" value="RelE/ParE_toxin_dom_sf"/>
</dbReference>
<gene>
    <name evidence="1" type="ORF">ABC977_17855</name>
</gene>
<proteinExistence type="predicted"/>
<evidence type="ECO:0000313" key="1">
    <source>
        <dbReference type="EMBL" id="MEY6434260.1"/>
    </source>
</evidence>
<dbReference type="EMBL" id="JBDKXB010000060">
    <property type="protein sequence ID" value="MEY6434260.1"/>
    <property type="molecule type" value="Genomic_DNA"/>
</dbReference>
<organism evidence="1 2">
    <name type="scientific">Thioalkalicoccus limnaeus</name>
    <dbReference type="NCBI Taxonomy" id="120681"/>
    <lineage>
        <taxon>Bacteria</taxon>
        <taxon>Pseudomonadati</taxon>
        <taxon>Pseudomonadota</taxon>
        <taxon>Gammaproteobacteria</taxon>
        <taxon>Chromatiales</taxon>
        <taxon>Chromatiaceae</taxon>
        <taxon>Thioalkalicoccus</taxon>
    </lineage>
</organism>
<reference evidence="1 2" key="1">
    <citation type="submission" date="2024-05" db="EMBL/GenBank/DDBJ databases">
        <title>Genome Sequence and Characterization of the New Strain Purple Sulfur Bacterium of Genus Thioalkalicoccus.</title>
        <authorList>
            <person name="Bryantseva I.A."/>
            <person name="Kyndt J.A."/>
            <person name="Imhoff J.F."/>
        </authorList>
    </citation>
    <scope>NUCLEOTIDE SEQUENCE [LARGE SCALE GENOMIC DNA]</scope>
    <source>
        <strain evidence="1 2">Um2</strain>
    </source>
</reference>
<dbReference type="PANTHER" id="PTHR40266">
    <property type="entry name" value="TOXIN HIGB-1"/>
    <property type="match status" value="1"/>
</dbReference>
<sequence length="93" mass="10958">MIKSFADKASAALFSGRRVRSLPPHIQRRAYAKLQVLDAADTLDFLRVPPSNRLEPLRGDREGQWSIRINDQWRICFRWEDRDAFDVEVTDYH</sequence>
<name>A0ABV4BP45_9GAMM</name>
<dbReference type="Gene3D" id="3.30.2310.20">
    <property type="entry name" value="RelE-like"/>
    <property type="match status" value="1"/>
</dbReference>
<dbReference type="Pfam" id="PF05015">
    <property type="entry name" value="HigB-like_toxin"/>
    <property type="match status" value="1"/>
</dbReference>
<dbReference type="Proteomes" id="UP001564408">
    <property type="component" value="Unassembled WGS sequence"/>
</dbReference>
<evidence type="ECO:0000313" key="2">
    <source>
        <dbReference type="Proteomes" id="UP001564408"/>
    </source>
</evidence>
<dbReference type="SUPFAM" id="SSF143011">
    <property type="entry name" value="RelE-like"/>
    <property type="match status" value="1"/>
</dbReference>
<protein>
    <submittedName>
        <fullName evidence="1">Type II toxin-antitoxin system RelE/ParE family toxin</fullName>
    </submittedName>
</protein>
<dbReference type="RefSeq" id="WP_369668640.1">
    <property type="nucleotide sequence ID" value="NZ_JBDKXB010000060.1"/>
</dbReference>